<dbReference type="SMART" id="SM00382">
    <property type="entry name" value="AAA"/>
    <property type="match status" value="2"/>
</dbReference>
<comment type="caution">
    <text evidence="7">The sequence shown here is derived from an EMBL/GenBank/DDBJ whole genome shotgun (WGS) entry which is preliminary data.</text>
</comment>
<feature type="domain" description="AAA+ ATPase" evidence="5">
    <location>
        <begin position="574"/>
        <end position="715"/>
    </location>
</feature>
<dbReference type="SMART" id="SM01086">
    <property type="entry name" value="ClpB_D2-small"/>
    <property type="match status" value="1"/>
</dbReference>
<dbReference type="PRINTS" id="PR00300">
    <property type="entry name" value="CLPPROTEASEA"/>
</dbReference>
<protein>
    <submittedName>
        <fullName evidence="7">Uncharacterized protein</fullName>
    </submittedName>
</protein>
<dbReference type="GO" id="GO:0005737">
    <property type="term" value="C:cytoplasm"/>
    <property type="evidence" value="ECO:0007669"/>
    <property type="project" value="TreeGrafter"/>
</dbReference>
<keyword evidence="4" id="KW-0175">Coiled coil</keyword>
<dbReference type="GO" id="GO:0005524">
    <property type="term" value="F:ATP binding"/>
    <property type="evidence" value="ECO:0007669"/>
    <property type="project" value="UniProtKB-KW"/>
</dbReference>
<dbReference type="Pfam" id="PF00004">
    <property type="entry name" value="AAA"/>
    <property type="match status" value="1"/>
</dbReference>
<dbReference type="AlphaFoldDB" id="K2BCZ9"/>
<evidence type="ECO:0000313" key="7">
    <source>
        <dbReference type="EMBL" id="EKD66623.1"/>
    </source>
</evidence>
<dbReference type="Gene3D" id="1.10.8.60">
    <property type="match status" value="2"/>
</dbReference>
<dbReference type="InterPro" id="IPR003959">
    <property type="entry name" value="ATPase_AAA_core"/>
</dbReference>
<keyword evidence="2" id="KW-0067">ATP-binding</keyword>
<dbReference type="Pfam" id="PF10431">
    <property type="entry name" value="ClpB_D2-small"/>
    <property type="match status" value="1"/>
</dbReference>
<feature type="domain" description="Clp ATPase C-terminal" evidence="6">
    <location>
        <begin position="757"/>
        <end position="844"/>
    </location>
</feature>
<evidence type="ECO:0000259" key="6">
    <source>
        <dbReference type="SMART" id="SM01086"/>
    </source>
</evidence>
<organism evidence="7">
    <name type="scientific">uncultured bacterium</name>
    <name type="common">gcode 4</name>
    <dbReference type="NCBI Taxonomy" id="1234023"/>
    <lineage>
        <taxon>Bacteria</taxon>
        <taxon>environmental samples</taxon>
    </lineage>
</organism>
<dbReference type="CDD" id="cd19499">
    <property type="entry name" value="RecA-like_ClpB_Hsp104-like"/>
    <property type="match status" value="1"/>
</dbReference>
<dbReference type="InterPro" id="IPR003593">
    <property type="entry name" value="AAA+_ATPase"/>
</dbReference>
<dbReference type="PANTHER" id="PTHR11638:SF175">
    <property type="entry name" value="ATP-DEPENDENT CLP PROTEASE, ATP-BINDING SUBUNIT CLPC"/>
    <property type="match status" value="1"/>
</dbReference>
<dbReference type="InterPro" id="IPR036628">
    <property type="entry name" value="Clp_N_dom_sf"/>
</dbReference>
<dbReference type="InterPro" id="IPR027417">
    <property type="entry name" value="P-loop_NTPase"/>
</dbReference>
<dbReference type="FunFam" id="3.40.50.300:FF:000025">
    <property type="entry name" value="ATP-dependent Clp protease subunit"/>
    <property type="match status" value="1"/>
</dbReference>
<dbReference type="InterPro" id="IPR019489">
    <property type="entry name" value="Clp_ATPase_C"/>
</dbReference>
<sequence length="845" mass="99893">MFNNFSVNYKNALIWAENKVKSEWYKEILSEDVFLEIIKMQKWSIYEILNSYWINEKITLEVLTQKQFKIFSPTRRWEYIWISKSLKELIVSSVKIAASYNKKQAWLEDFILAMLKSSESWFASYLDFLWVNPKDFEQNLVVINNNFKKNGWVFDPIDNILMALEEGLWMSAWFEDMENNPFFANKKPAWKKEESPTQALDFFWIDLTLDAANGKIDNIIGRDKEIERLISVINRKTKNNPCLVGEPGVGKTAVIEWLAKRIVEWNVPLAMQWKRIINLDLGSIVAWTKYRWEFEWRIKQIIDEASKMENEIILFIDEIHTIIGAGSWEGWLDVANILKPAMWRWRITIIGATTLNEYQKYIEKDSALERRFQKIEVDEPSDDTAKQIISWLKKSFEQYHNLVIEDEATEAAVDYSVRYITDKYLPDKAIDLIDEACSAKSMKYNYDEGNIKELKIKIEELQKDIENFVMSQQYHKAIIAKDKQKEIEEKIKAQRQKKSIPDEQKLHITRDDIQKIVNQITGIPIQNLSLEDLDKLKNIEGNLQKSIIGQDEAIKWIVSSIKRSRTWVASKDRPIWSFLFLGPTWVGKTELVKVLAKEFFWDPKAMIKIDMSEYSEKASISKLIWSAPGYVGYEDWGMLTEKVRRKPYCIVLFDELEKWNFEIFNILLQILEEWNLTDSKWRKINFRNTIIIMTSNIWSAEFNSKATQIWFDLSSNKEAKIIKDYEKIKEKILWDLDEYFAPEFINRIDKTIVFNPLDKNILKKIIVLQLAELNNRLKDLGLKIEYDVKALNFILKNTYNPEYWARPVRRYLQDNIEEEISNLLINSKISGTINLSADSKKLIFK</sequence>
<feature type="coiled-coil region" evidence="4">
    <location>
        <begin position="444"/>
        <end position="497"/>
    </location>
</feature>
<dbReference type="Pfam" id="PF07724">
    <property type="entry name" value="AAA_2"/>
    <property type="match status" value="1"/>
</dbReference>
<evidence type="ECO:0000256" key="2">
    <source>
        <dbReference type="ARBA" id="ARBA00022840"/>
    </source>
</evidence>
<dbReference type="CDD" id="cd00009">
    <property type="entry name" value="AAA"/>
    <property type="match status" value="1"/>
</dbReference>
<dbReference type="SUPFAM" id="SSF81923">
    <property type="entry name" value="Double Clp-N motif"/>
    <property type="match status" value="1"/>
</dbReference>
<dbReference type="PANTHER" id="PTHR11638">
    <property type="entry name" value="ATP-DEPENDENT CLP PROTEASE"/>
    <property type="match status" value="1"/>
</dbReference>
<dbReference type="InterPro" id="IPR001270">
    <property type="entry name" value="ClpA/B"/>
</dbReference>
<reference evidence="7" key="1">
    <citation type="journal article" date="2012" name="Science">
        <title>Fermentation, hydrogen, and sulfur metabolism in multiple uncultivated bacterial phyla.</title>
        <authorList>
            <person name="Wrighton K.C."/>
            <person name="Thomas B.C."/>
            <person name="Sharon I."/>
            <person name="Miller C.S."/>
            <person name="Castelle C.J."/>
            <person name="VerBerkmoes N.C."/>
            <person name="Wilkins M.J."/>
            <person name="Hettich R.L."/>
            <person name="Lipton M.S."/>
            <person name="Williams K.H."/>
            <person name="Long P.E."/>
            <person name="Banfield J.F."/>
        </authorList>
    </citation>
    <scope>NUCLEOTIDE SEQUENCE [LARGE SCALE GENOMIC DNA]</scope>
</reference>
<dbReference type="InterPro" id="IPR050130">
    <property type="entry name" value="ClpA_ClpB"/>
</dbReference>
<feature type="domain" description="AAA+ ATPase" evidence="5">
    <location>
        <begin position="237"/>
        <end position="382"/>
    </location>
</feature>
<keyword evidence="3" id="KW-0143">Chaperone</keyword>
<evidence type="ECO:0000256" key="1">
    <source>
        <dbReference type="ARBA" id="ARBA00022741"/>
    </source>
</evidence>
<evidence type="ECO:0000256" key="4">
    <source>
        <dbReference type="SAM" id="Coils"/>
    </source>
</evidence>
<dbReference type="EMBL" id="AMFJ01021613">
    <property type="protein sequence ID" value="EKD66623.1"/>
    <property type="molecule type" value="Genomic_DNA"/>
</dbReference>
<dbReference type="Pfam" id="PF17871">
    <property type="entry name" value="AAA_lid_9"/>
    <property type="match status" value="1"/>
</dbReference>
<dbReference type="Gene3D" id="3.40.50.300">
    <property type="entry name" value="P-loop containing nucleotide triphosphate hydrolases"/>
    <property type="match status" value="2"/>
</dbReference>
<keyword evidence="1" id="KW-0547">Nucleotide-binding</keyword>
<evidence type="ECO:0000256" key="3">
    <source>
        <dbReference type="ARBA" id="ARBA00023186"/>
    </source>
</evidence>
<dbReference type="GO" id="GO:0016887">
    <property type="term" value="F:ATP hydrolysis activity"/>
    <property type="evidence" value="ECO:0007669"/>
    <property type="project" value="InterPro"/>
</dbReference>
<dbReference type="InterPro" id="IPR041546">
    <property type="entry name" value="ClpA/ClpB_AAA_lid"/>
</dbReference>
<proteinExistence type="predicted"/>
<accession>K2BCZ9</accession>
<dbReference type="Gene3D" id="4.10.860.10">
    <property type="entry name" value="UVR domain"/>
    <property type="match status" value="1"/>
</dbReference>
<dbReference type="GO" id="GO:0034605">
    <property type="term" value="P:cellular response to heat"/>
    <property type="evidence" value="ECO:0007669"/>
    <property type="project" value="TreeGrafter"/>
</dbReference>
<evidence type="ECO:0000259" key="5">
    <source>
        <dbReference type="SMART" id="SM00382"/>
    </source>
</evidence>
<dbReference type="SUPFAM" id="SSF52540">
    <property type="entry name" value="P-loop containing nucleoside triphosphate hydrolases"/>
    <property type="match status" value="2"/>
</dbReference>
<name>K2BCZ9_9BACT</name>
<gene>
    <name evidence="7" type="ORF">ACD_49C00027G0005</name>
</gene>